<dbReference type="Pfam" id="PF01979">
    <property type="entry name" value="Amidohydro_1"/>
    <property type="match status" value="1"/>
</dbReference>
<organism evidence="9">
    <name type="scientific">Levilinea saccharolytica</name>
    <dbReference type="NCBI Taxonomy" id="229921"/>
    <lineage>
        <taxon>Bacteria</taxon>
        <taxon>Bacillati</taxon>
        <taxon>Chloroflexota</taxon>
        <taxon>Anaerolineae</taxon>
        <taxon>Anaerolineales</taxon>
        <taxon>Anaerolineaceae</taxon>
        <taxon>Levilinea</taxon>
    </lineage>
</organism>
<evidence type="ECO:0000256" key="6">
    <source>
        <dbReference type="HAMAP-Rule" id="MF_01518"/>
    </source>
</evidence>
<evidence type="ECO:0000256" key="4">
    <source>
        <dbReference type="ARBA" id="ARBA00023211"/>
    </source>
</evidence>
<dbReference type="InterPro" id="IPR006680">
    <property type="entry name" value="Amidohydro-rel"/>
</dbReference>
<name>A0A0M8JRZ9_9CHLR</name>
<dbReference type="HAMAP" id="MF_01518">
    <property type="entry name" value="Adenine_deamin"/>
    <property type="match status" value="1"/>
</dbReference>
<evidence type="ECO:0000256" key="5">
    <source>
        <dbReference type="ARBA" id="ARBA00047720"/>
    </source>
</evidence>
<gene>
    <name evidence="6" type="primary">ade</name>
    <name evidence="9" type="ORF">LSAC_03207</name>
</gene>
<keyword evidence="3 6" id="KW-0378">Hydrolase</keyword>
<dbReference type="GO" id="GO:0006146">
    <property type="term" value="P:adenine catabolic process"/>
    <property type="evidence" value="ECO:0007669"/>
    <property type="project" value="InterPro"/>
</dbReference>
<dbReference type="EMBL" id="DF967975">
    <property type="protein sequence ID" value="GAP19305.1"/>
    <property type="molecule type" value="Genomic_DNA"/>
</dbReference>
<dbReference type="SUPFAM" id="SSF51338">
    <property type="entry name" value="Composite domain of metallo-dependent hydrolases"/>
    <property type="match status" value="1"/>
</dbReference>
<evidence type="ECO:0000256" key="2">
    <source>
        <dbReference type="ARBA" id="ARBA00012782"/>
    </source>
</evidence>
<dbReference type="Gene3D" id="2.30.40.10">
    <property type="entry name" value="Urease, subunit C, domain 1"/>
    <property type="match status" value="1"/>
</dbReference>
<dbReference type="EC" id="3.5.4.2" evidence="2 6"/>
<proteinExistence type="inferred from homology"/>
<comment type="cofactor">
    <cofactor evidence="6">
        <name>Mn(2+)</name>
        <dbReference type="ChEBI" id="CHEBI:29035"/>
    </cofactor>
</comment>
<sequence length="589" mass="62428">MANYERLLQAALGEAPADVVITGGLLVNVLTREIYPATVGICEDTIAYVTGAEDAAVQGAQVVDARGCWLTPGLIDAHMHIESTHATPRHFADAVLPRGVTCVAQDPHEMANVLGLEGVHAMRRAAVGLPLRVLTLASTCVPSVPGMETSGAEFGAAEIDALLDEPDVIGLAEVMDFWGVIRQKPRVTEIVKVGRARGALMTGHIRQLGGRELNTYLAAGIDSDHEQLDAAGILARSRLGMTVEICCCQARDTIPAAVEAWRMGGPLDAVVFVTDDIPPQELISAGHLDQGVRRAIQLGMPAAEAVRAATLLPARRLRQYDLGLIAPGRKADILLIDDLNAFHVAATMVDGRWAARGGQMLVPSVSAYDMPELALHSVHVPPLSAEDFAVVGRGSRARARVLAQRGRELNERLLPVQAGQVGWQDQADLALVSVWHRHGRTQDHASVLLEGCGLQRGALATTYAHDAHNLVVVGRDPADMAAAANALREAGGGYAAVCGGQVLALAALPVAGILADRPVAEIAVEFAQFCAAAGDLGVSDQPIKLLTSLPLPVVPAFRPTDRGLVDVQRQTFIPAFEFLDEETTNQEAR</sequence>
<dbReference type="AlphaFoldDB" id="A0A0M8JRZ9"/>
<comment type="catalytic activity">
    <reaction evidence="5 6">
        <text>adenine + H2O + H(+) = hypoxanthine + NH4(+)</text>
        <dbReference type="Rhea" id="RHEA:23688"/>
        <dbReference type="ChEBI" id="CHEBI:15377"/>
        <dbReference type="ChEBI" id="CHEBI:15378"/>
        <dbReference type="ChEBI" id="CHEBI:16708"/>
        <dbReference type="ChEBI" id="CHEBI:17368"/>
        <dbReference type="ChEBI" id="CHEBI:28938"/>
        <dbReference type="EC" id="3.5.4.2"/>
    </reaction>
</comment>
<evidence type="ECO:0000259" key="7">
    <source>
        <dbReference type="Pfam" id="PF01979"/>
    </source>
</evidence>
<dbReference type="GO" id="GO:0000034">
    <property type="term" value="F:adenine deaminase activity"/>
    <property type="evidence" value="ECO:0007669"/>
    <property type="project" value="UniProtKB-UniRule"/>
</dbReference>
<feature type="domain" description="Amidohydrolase-related" evidence="7">
    <location>
        <begin position="70"/>
        <end position="353"/>
    </location>
</feature>
<evidence type="ECO:0000313" key="9">
    <source>
        <dbReference type="EMBL" id="GAP19305.1"/>
    </source>
</evidence>
<reference evidence="9" key="1">
    <citation type="journal article" date="2015" name="Genome Announc.">
        <title>Draft Genome Sequences of Anaerolinea thermolimosa IMO-1, Bellilinea caldifistulae GOMI-1, Leptolinea tardivitalis YMTK-2, Levilinea saccharolytica KIBI-1, Longilinea arvoryzae KOME-1, Previously Described as Members of the Class Anaerolineae (Chloroflexi).</title>
        <authorList>
            <person name="Matsuura N."/>
            <person name="Tourlousse M.D."/>
            <person name="Ohashi A."/>
            <person name="Hugenholtz P."/>
            <person name="Sekiguchi Y."/>
        </authorList>
    </citation>
    <scope>NUCLEOTIDE SEQUENCE</scope>
    <source>
        <strain evidence="9">KIBI-1</strain>
    </source>
</reference>
<evidence type="ECO:0000259" key="8">
    <source>
        <dbReference type="Pfam" id="PF13382"/>
    </source>
</evidence>
<keyword evidence="4 6" id="KW-0464">Manganese</keyword>
<feature type="domain" description="Adenine deaminase C-terminal" evidence="8">
    <location>
        <begin position="412"/>
        <end position="570"/>
    </location>
</feature>
<dbReference type="PANTHER" id="PTHR11113">
    <property type="entry name" value="N-ACETYLGLUCOSAMINE-6-PHOSPHATE DEACETYLASE"/>
    <property type="match status" value="1"/>
</dbReference>
<dbReference type="RefSeq" id="WP_062419592.1">
    <property type="nucleotide sequence ID" value="NZ_BBXZ01000172.1"/>
</dbReference>
<dbReference type="OrthoDB" id="9775607at2"/>
<dbReference type="InterPro" id="IPR026912">
    <property type="entry name" value="Adenine_deam_C"/>
</dbReference>
<dbReference type="InterPro" id="IPR006679">
    <property type="entry name" value="Adenine_deam"/>
</dbReference>
<dbReference type="SUPFAM" id="SSF51556">
    <property type="entry name" value="Metallo-dependent hydrolases"/>
    <property type="match status" value="1"/>
</dbReference>
<protein>
    <recommendedName>
        <fullName evidence="2 6">Adenine deaminase</fullName>
        <shortName evidence="6">Adenase</shortName>
        <shortName evidence="6">Adenine aminase</shortName>
        <ecNumber evidence="2 6">3.5.4.2</ecNumber>
    </recommendedName>
</protein>
<evidence type="ECO:0000256" key="3">
    <source>
        <dbReference type="ARBA" id="ARBA00022801"/>
    </source>
</evidence>
<dbReference type="InterPro" id="IPR011059">
    <property type="entry name" value="Metal-dep_hydrolase_composite"/>
</dbReference>
<evidence type="ECO:0000256" key="1">
    <source>
        <dbReference type="ARBA" id="ARBA00006773"/>
    </source>
</evidence>
<dbReference type="PANTHER" id="PTHR11113:SF2">
    <property type="entry name" value="ADENINE DEAMINASE"/>
    <property type="match status" value="1"/>
</dbReference>
<dbReference type="Pfam" id="PF13382">
    <property type="entry name" value="Adenine_deam_C"/>
    <property type="match status" value="1"/>
</dbReference>
<accession>A0A0M8JRZ9</accession>
<dbReference type="Gene3D" id="3.20.20.140">
    <property type="entry name" value="Metal-dependent hydrolases"/>
    <property type="match status" value="1"/>
</dbReference>
<dbReference type="InterPro" id="IPR032466">
    <property type="entry name" value="Metal_Hydrolase"/>
</dbReference>
<comment type="similarity">
    <text evidence="1 6">Belongs to the metallo-dependent hydrolases superfamily. Adenine deaminase family.</text>
</comment>